<proteinExistence type="predicted"/>
<dbReference type="AlphaFoldDB" id="A0A2J6SIT7"/>
<dbReference type="Proteomes" id="UP000235371">
    <property type="component" value="Unassembled WGS sequence"/>
</dbReference>
<dbReference type="OrthoDB" id="5382659at2759"/>
<evidence type="ECO:0000313" key="3">
    <source>
        <dbReference type="Proteomes" id="UP000235371"/>
    </source>
</evidence>
<feature type="region of interest" description="Disordered" evidence="1">
    <location>
        <begin position="531"/>
        <end position="569"/>
    </location>
</feature>
<feature type="region of interest" description="Disordered" evidence="1">
    <location>
        <begin position="460"/>
        <end position="480"/>
    </location>
</feature>
<protein>
    <recommendedName>
        <fullName evidence="4">C2H2-type domain-containing protein</fullName>
    </recommendedName>
</protein>
<gene>
    <name evidence="2" type="ORF">K444DRAFT_274932</name>
</gene>
<sequence>MRTDDDALLEMTAKERALMAEKRKEADISEKQATDATAHPPVKEIAVSADREGVPALVREEAYPTSAKSRSQSLVSPTSEYSNAMQLPLDLPHVSPTRNNTLSSFTEDDTDWGEDEITGSLQDLHFADFSAFSQESLFSQDQMNETLMRPVFSPMKEELIDRIMKEFWAIFDQESGTILGNPSPGTGSMDADENLNDNKQTASEGGEDSTQNTGSNSFSTTNNNSQKYPRSVLGRHSREGEDDDQDNGDGRSPKKPKTFVSPCQTQDGNTKFACPYRKRDPRKYCVQHWRSCALTPLDTVARVKAHLYKYHRIFPCQRCQKLFKDPDAVTLHAQTPEGCEVRHIEHTDGVTPKIAEKLRSKKKARDQTEAERWRDIYELLFPNEMTPSPYFETVQEDTALSPDSRQLADYDEYYRRELPRAVRAALEESIQNQSQPIEENLRNRFMDIVRDCQDLISTRYRSSGGRATATPSINPTSPDFPMISMRETRNDMSLTANGTAELSFGRITPPFFHPPSPQSHLRSRLEVSDLQNNASKAPDGKDPSDSGYSSNTSGLQSRHPSSFHNTIDSASLSTSQSHVASSESFSANAESTWNLDDGLFGMNPDNDVMNEDDTSAFNQSWADFKAQSAEGNAWNLYMSNSENLIIHMFQRHDFGRGLVGMDKGEWRVKGRLLWNWVISEWGKSERLQHNIV</sequence>
<evidence type="ECO:0000256" key="1">
    <source>
        <dbReference type="SAM" id="MobiDB-lite"/>
    </source>
</evidence>
<dbReference type="PANTHER" id="PTHR38166:SF1">
    <property type="entry name" value="C2H2-TYPE DOMAIN-CONTAINING PROTEIN"/>
    <property type="match status" value="1"/>
</dbReference>
<feature type="compositionally biased region" description="Basic and acidic residues" evidence="1">
    <location>
        <begin position="16"/>
        <end position="33"/>
    </location>
</feature>
<feature type="compositionally biased region" description="Polar residues" evidence="1">
    <location>
        <begin position="66"/>
        <end position="81"/>
    </location>
</feature>
<accession>A0A2J6SIT7</accession>
<name>A0A2J6SIT7_9HELO</name>
<evidence type="ECO:0000313" key="2">
    <source>
        <dbReference type="EMBL" id="PMD50679.1"/>
    </source>
</evidence>
<organism evidence="2 3">
    <name type="scientific">Hyaloscypha bicolor E</name>
    <dbReference type="NCBI Taxonomy" id="1095630"/>
    <lineage>
        <taxon>Eukaryota</taxon>
        <taxon>Fungi</taxon>
        <taxon>Dikarya</taxon>
        <taxon>Ascomycota</taxon>
        <taxon>Pezizomycotina</taxon>
        <taxon>Leotiomycetes</taxon>
        <taxon>Helotiales</taxon>
        <taxon>Hyaloscyphaceae</taxon>
        <taxon>Hyaloscypha</taxon>
        <taxon>Hyaloscypha bicolor</taxon>
    </lineage>
</organism>
<feature type="compositionally biased region" description="Low complexity" evidence="1">
    <location>
        <begin position="209"/>
        <end position="225"/>
    </location>
</feature>
<keyword evidence="3" id="KW-1185">Reference proteome</keyword>
<dbReference type="InParanoid" id="A0A2J6SIT7"/>
<feature type="compositionally biased region" description="Basic and acidic residues" evidence="1">
    <location>
        <begin position="49"/>
        <end position="62"/>
    </location>
</feature>
<evidence type="ECO:0008006" key="4">
    <source>
        <dbReference type="Google" id="ProtNLM"/>
    </source>
</evidence>
<feature type="region of interest" description="Disordered" evidence="1">
    <location>
        <begin position="16"/>
        <end position="81"/>
    </location>
</feature>
<dbReference type="PANTHER" id="PTHR38166">
    <property type="entry name" value="C2H2-TYPE DOMAIN-CONTAINING PROTEIN-RELATED"/>
    <property type="match status" value="1"/>
</dbReference>
<feature type="region of interest" description="Disordered" evidence="1">
    <location>
        <begin position="178"/>
        <end position="264"/>
    </location>
</feature>
<dbReference type="GeneID" id="36579576"/>
<dbReference type="EMBL" id="KZ613913">
    <property type="protein sequence ID" value="PMD50679.1"/>
    <property type="molecule type" value="Genomic_DNA"/>
</dbReference>
<reference evidence="2 3" key="1">
    <citation type="submission" date="2016-04" db="EMBL/GenBank/DDBJ databases">
        <title>A degradative enzymes factory behind the ericoid mycorrhizal symbiosis.</title>
        <authorList>
            <consortium name="DOE Joint Genome Institute"/>
            <person name="Martino E."/>
            <person name="Morin E."/>
            <person name="Grelet G."/>
            <person name="Kuo A."/>
            <person name="Kohler A."/>
            <person name="Daghino S."/>
            <person name="Barry K."/>
            <person name="Choi C."/>
            <person name="Cichocki N."/>
            <person name="Clum A."/>
            <person name="Copeland A."/>
            <person name="Hainaut M."/>
            <person name="Haridas S."/>
            <person name="Labutti K."/>
            <person name="Lindquist E."/>
            <person name="Lipzen A."/>
            <person name="Khouja H.-R."/>
            <person name="Murat C."/>
            <person name="Ohm R."/>
            <person name="Olson A."/>
            <person name="Spatafora J."/>
            <person name="Veneault-Fourrey C."/>
            <person name="Henrissat B."/>
            <person name="Grigoriev I."/>
            <person name="Martin F."/>
            <person name="Perotto S."/>
        </authorList>
    </citation>
    <scope>NUCLEOTIDE SEQUENCE [LARGE SCALE GENOMIC DNA]</scope>
    <source>
        <strain evidence="2 3">E</strain>
    </source>
</reference>
<dbReference type="RefSeq" id="XP_024727583.1">
    <property type="nucleotide sequence ID" value="XM_024871494.1"/>
</dbReference>
<dbReference type="STRING" id="1095630.A0A2J6SIT7"/>
<feature type="compositionally biased region" description="Polar residues" evidence="1">
    <location>
        <begin position="546"/>
        <end position="569"/>
    </location>
</feature>